<proteinExistence type="predicted"/>
<protein>
    <submittedName>
        <fullName evidence="2">Uncharacterized protein</fullName>
    </submittedName>
</protein>
<sequence length="409" mass="44063">MGRRMIGFLLWRGVPQRLDPISIRSRYPVVGVVVIVMMVFALVRTIVMVDEIDQPFFAVAAILFVVVTGLSALVVTDPVHSPVGLGGFAATVAVANLASVSSSLSAWGTTNYIWSNWGPLVVGVTLVIFAEYRPGRDLAAGAAASTVIVGTTAAVETFSMPELASPLTAAVIASTPIVLFGVGAAVFSYRMSLTLSRESETRVREQSGLSRRVRIRLRELLRESGRDALSVEVVPFLEGILARCEVSADDAAQARRISAVMRSVLFTDMSLPWLQRMERAHPGELIVHDERAAADAFSMEQKAALRALLTALLADRREQQTVAALVADAEWGQAGLGPVAVTSVIEPVHVRINDLGGHRSVFLRMPCSQSEAGVRLRFGAFITVMNAVFGRSTVSLVDGELRLLFAYDS</sequence>
<keyword evidence="3" id="KW-1185">Reference proteome</keyword>
<dbReference type="RefSeq" id="WP_259540488.1">
    <property type="nucleotide sequence ID" value="NZ_JANLCJ010000007.1"/>
</dbReference>
<gene>
    <name evidence="2" type="ORF">N1032_17510</name>
</gene>
<keyword evidence="1" id="KW-0472">Membrane</keyword>
<dbReference type="Proteomes" id="UP001165586">
    <property type="component" value="Unassembled WGS sequence"/>
</dbReference>
<organism evidence="2 3">
    <name type="scientific">Herbiconiux daphne</name>
    <dbReference type="NCBI Taxonomy" id="2970914"/>
    <lineage>
        <taxon>Bacteria</taxon>
        <taxon>Bacillati</taxon>
        <taxon>Actinomycetota</taxon>
        <taxon>Actinomycetes</taxon>
        <taxon>Micrococcales</taxon>
        <taxon>Microbacteriaceae</taxon>
        <taxon>Herbiconiux</taxon>
    </lineage>
</organism>
<evidence type="ECO:0000313" key="3">
    <source>
        <dbReference type="Proteomes" id="UP001165586"/>
    </source>
</evidence>
<comment type="caution">
    <text evidence="2">The sequence shown here is derived from an EMBL/GenBank/DDBJ whole genome shotgun (WGS) entry which is preliminary data.</text>
</comment>
<evidence type="ECO:0000313" key="2">
    <source>
        <dbReference type="EMBL" id="MCS5735544.1"/>
    </source>
</evidence>
<feature type="transmembrane region" description="Helical" evidence="1">
    <location>
        <begin position="83"/>
        <end position="106"/>
    </location>
</feature>
<feature type="transmembrane region" description="Helical" evidence="1">
    <location>
        <begin position="167"/>
        <end position="189"/>
    </location>
</feature>
<reference evidence="2" key="1">
    <citation type="submission" date="2022-08" db="EMBL/GenBank/DDBJ databases">
        <authorList>
            <person name="Deng Y."/>
            <person name="Han X.-F."/>
            <person name="Zhang Y.-Q."/>
        </authorList>
    </citation>
    <scope>NUCLEOTIDE SEQUENCE</scope>
    <source>
        <strain evidence="2">CPCC 203386</strain>
    </source>
</reference>
<feature type="transmembrane region" description="Helical" evidence="1">
    <location>
        <begin position="112"/>
        <end position="130"/>
    </location>
</feature>
<feature type="transmembrane region" description="Helical" evidence="1">
    <location>
        <begin position="55"/>
        <end position="76"/>
    </location>
</feature>
<keyword evidence="1" id="KW-0812">Transmembrane</keyword>
<dbReference type="EMBL" id="JANLCJ010000007">
    <property type="protein sequence ID" value="MCS5735544.1"/>
    <property type="molecule type" value="Genomic_DNA"/>
</dbReference>
<name>A0ABT2H6L5_9MICO</name>
<evidence type="ECO:0000256" key="1">
    <source>
        <dbReference type="SAM" id="Phobius"/>
    </source>
</evidence>
<feature type="transmembrane region" description="Helical" evidence="1">
    <location>
        <begin position="27"/>
        <end position="49"/>
    </location>
</feature>
<keyword evidence="1" id="KW-1133">Transmembrane helix</keyword>
<accession>A0ABT2H6L5</accession>